<reference evidence="1 2" key="2">
    <citation type="journal article" date="2022" name="Mol. Ecol. Resour.">
        <title>The genomes of chicory, endive, great burdock and yacon provide insights into Asteraceae paleo-polyploidization history and plant inulin production.</title>
        <authorList>
            <person name="Fan W."/>
            <person name="Wang S."/>
            <person name="Wang H."/>
            <person name="Wang A."/>
            <person name="Jiang F."/>
            <person name="Liu H."/>
            <person name="Zhao H."/>
            <person name="Xu D."/>
            <person name="Zhang Y."/>
        </authorList>
    </citation>
    <scope>NUCLEOTIDE SEQUENCE [LARGE SCALE GENOMIC DNA]</scope>
    <source>
        <strain evidence="2">cv. Yunnan</strain>
        <tissue evidence="1">Leaves</tissue>
    </source>
</reference>
<sequence>MMLSKSWVSSWTSIRVLNFNSYGFDSLYGFDKFVHDVLSLRRPAKLEKLTFKRSGTCKDKILRIVFDYAFSHGVTELEVDIRQGEKAGEWPISWHVCTDSLTRLKLESSVRDIDMVLGGLFKNVTNLHLKRLIIKDLDPFSMFPALEKLTLLDCPLNTNIGNVLNVNALLLSELIISSNNHQRVNLTTPKLRYFEYHRGVNFPHLTTHDLPILDTAVIDYNVFSRDNQDRMMFDDVLRLFNTLIYAKPFKVFSSVVYILSLFPNELVNHRTPFRDLKCLKLDFSQYFCEQASPCKMWSESINLVEGVKAYLWHDSYEAKLNITGVSWLSSSGKVTTRRRCVQASTKRVEVTYNSIQARVNVSPQVAVDAHVYPESCTMLRCTSPLVTVGLLAGILRVEASEEFIILSNNHQRVNLTTPKLGYFKFREIIFPQLTTHDLPILDTVVIDYDGFSCYNQDKIMFDDVLRLFNTLCNAKLLTVSSSVHILSLLPGESTYTFSGFEAGF</sequence>
<accession>A0ACB9HDK7</accession>
<dbReference type="Proteomes" id="UP001056120">
    <property type="component" value="Linkage Group LG12"/>
</dbReference>
<organism evidence="1 2">
    <name type="scientific">Smallanthus sonchifolius</name>
    <dbReference type="NCBI Taxonomy" id="185202"/>
    <lineage>
        <taxon>Eukaryota</taxon>
        <taxon>Viridiplantae</taxon>
        <taxon>Streptophyta</taxon>
        <taxon>Embryophyta</taxon>
        <taxon>Tracheophyta</taxon>
        <taxon>Spermatophyta</taxon>
        <taxon>Magnoliopsida</taxon>
        <taxon>eudicotyledons</taxon>
        <taxon>Gunneridae</taxon>
        <taxon>Pentapetalae</taxon>
        <taxon>asterids</taxon>
        <taxon>campanulids</taxon>
        <taxon>Asterales</taxon>
        <taxon>Asteraceae</taxon>
        <taxon>Asteroideae</taxon>
        <taxon>Heliantheae alliance</taxon>
        <taxon>Millerieae</taxon>
        <taxon>Smallanthus</taxon>
    </lineage>
</organism>
<reference evidence="2" key="1">
    <citation type="journal article" date="2022" name="Mol. Ecol. Resour.">
        <title>The genomes of chicory, endive, great burdock and yacon provide insights into Asteraceae palaeo-polyploidization history and plant inulin production.</title>
        <authorList>
            <person name="Fan W."/>
            <person name="Wang S."/>
            <person name="Wang H."/>
            <person name="Wang A."/>
            <person name="Jiang F."/>
            <person name="Liu H."/>
            <person name="Zhao H."/>
            <person name="Xu D."/>
            <person name="Zhang Y."/>
        </authorList>
    </citation>
    <scope>NUCLEOTIDE SEQUENCE [LARGE SCALE GENOMIC DNA]</scope>
    <source>
        <strain evidence="2">cv. Yunnan</strain>
    </source>
</reference>
<comment type="caution">
    <text evidence="1">The sequence shown here is derived from an EMBL/GenBank/DDBJ whole genome shotgun (WGS) entry which is preliminary data.</text>
</comment>
<name>A0ACB9HDK7_9ASTR</name>
<dbReference type="EMBL" id="CM042029">
    <property type="protein sequence ID" value="KAI3793360.1"/>
    <property type="molecule type" value="Genomic_DNA"/>
</dbReference>
<proteinExistence type="predicted"/>
<evidence type="ECO:0000313" key="2">
    <source>
        <dbReference type="Proteomes" id="UP001056120"/>
    </source>
</evidence>
<keyword evidence="2" id="KW-1185">Reference proteome</keyword>
<evidence type="ECO:0000313" key="1">
    <source>
        <dbReference type="EMBL" id="KAI3793360.1"/>
    </source>
</evidence>
<protein>
    <submittedName>
        <fullName evidence="1">Uncharacterized protein</fullName>
    </submittedName>
</protein>
<gene>
    <name evidence="1" type="ORF">L1987_35977</name>
</gene>